<name>A0A328UHB2_9FIRM</name>
<sequence>MGARCAALLLCLLLTVCCLPVYRAHAAVDLERLEGIFVLQEDRRLFTAGDGSSILVSTDGEYTTLVSKMSSLEGIGESEWVFPAGIIYREAQVLGDSIYLMGCSNQDGSSFLLMKIRLSDREVEWAGLSLPWQAVESCRMTEERTLLITVGGAETAYYFANDLLTPVQAPENPMKGERYYYFTGQTVADLERQYAQNGTGGAVQVKDNAGVRQKSGKVRTGWTVEVLRNGKQESLVTAVVKGDLGGTAAENLRFYNEYLVGRRSLTGAWLKAADMNEDGAVDVGDLLLYKKAG</sequence>
<accession>A0A328UHB2</accession>
<dbReference type="Gene3D" id="1.10.1330.10">
    <property type="entry name" value="Dockerin domain"/>
    <property type="match status" value="1"/>
</dbReference>
<feature type="chain" id="PRO_5016253213" description="Dockerin domain-containing protein" evidence="1">
    <location>
        <begin position="27"/>
        <end position="293"/>
    </location>
</feature>
<gene>
    <name evidence="2" type="ORF">DPQ25_02930</name>
</gene>
<reference evidence="2 3" key="1">
    <citation type="submission" date="2018-06" db="EMBL/GenBank/DDBJ databases">
        <title>Noncontiguous genome sequence of Ruminococcaceae bacterium ASD2818.</title>
        <authorList>
            <person name="Chaplin A.V."/>
            <person name="Sokolova S.R."/>
            <person name="Kochetkova T.O."/>
            <person name="Goltsov A.Y."/>
            <person name="Trofimov D.Y."/>
            <person name="Efimov B.A."/>
        </authorList>
    </citation>
    <scope>NUCLEOTIDE SEQUENCE [LARGE SCALE GENOMIC DNA]</scope>
    <source>
        <strain evidence="2 3">ASD2818</strain>
    </source>
</reference>
<evidence type="ECO:0000313" key="3">
    <source>
        <dbReference type="Proteomes" id="UP000249377"/>
    </source>
</evidence>
<dbReference type="InterPro" id="IPR036439">
    <property type="entry name" value="Dockerin_dom_sf"/>
</dbReference>
<keyword evidence="1" id="KW-0732">Signal</keyword>
<comment type="caution">
    <text evidence="2">The sequence shown here is derived from an EMBL/GenBank/DDBJ whole genome shotgun (WGS) entry which is preliminary data.</text>
</comment>
<dbReference type="CDD" id="cd14256">
    <property type="entry name" value="Dockerin_I"/>
    <property type="match status" value="1"/>
</dbReference>
<evidence type="ECO:0008006" key="4">
    <source>
        <dbReference type="Google" id="ProtNLM"/>
    </source>
</evidence>
<dbReference type="AlphaFoldDB" id="A0A328UHB2"/>
<dbReference type="GO" id="GO:0000272">
    <property type="term" value="P:polysaccharide catabolic process"/>
    <property type="evidence" value="ECO:0007669"/>
    <property type="project" value="InterPro"/>
</dbReference>
<dbReference type="Proteomes" id="UP000249377">
    <property type="component" value="Unassembled WGS sequence"/>
</dbReference>
<evidence type="ECO:0000313" key="2">
    <source>
        <dbReference type="EMBL" id="RAQ30471.1"/>
    </source>
</evidence>
<protein>
    <recommendedName>
        <fullName evidence="4">Dockerin domain-containing protein</fullName>
    </recommendedName>
</protein>
<evidence type="ECO:0000256" key="1">
    <source>
        <dbReference type="SAM" id="SignalP"/>
    </source>
</evidence>
<dbReference type="EMBL" id="QLYR01000001">
    <property type="protein sequence ID" value="RAQ30471.1"/>
    <property type="molecule type" value="Genomic_DNA"/>
</dbReference>
<feature type="signal peptide" evidence="1">
    <location>
        <begin position="1"/>
        <end position="26"/>
    </location>
</feature>
<keyword evidence="3" id="KW-1185">Reference proteome</keyword>
<organism evidence="2 3">
    <name type="scientific">Hydrogeniiclostridium mannosilyticum</name>
    <dbReference type="NCBI Taxonomy" id="2764322"/>
    <lineage>
        <taxon>Bacteria</taxon>
        <taxon>Bacillati</taxon>
        <taxon>Bacillota</taxon>
        <taxon>Clostridia</taxon>
        <taxon>Eubacteriales</taxon>
        <taxon>Acutalibacteraceae</taxon>
        <taxon>Hydrogeniiclostridium</taxon>
    </lineage>
</organism>
<proteinExistence type="predicted"/>